<comment type="caution">
    <text evidence="2">The sequence shown here is derived from an EMBL/GenBank/DDBJ whole genome shotgun (WGS) entry which is preliminary data.</text>
</comment>
<gene>
    <name evidence="2" type="ORF">CTI12_AA045380</name>
</gene>
<protein>
    <submittedName>
        <fullName evidence="2">Uncharacterized protein</fullName>
    </submittedName>
</protein>
<accession>A0A2U1QD04</accession>
<reference evidence="2 3" key="1">
    <citation type="journal article" date="2018" name="Mol. Plant">
        <title>The genome of Artemisia annua provides insight into the evolution of Asteraceae family and artemisinin biosynthesis.</title>
        <authorList>
            <person name="Shen Q."/>
            <person name="Zhang L."/>
            <person name="Liao Z."/>
            <person name="Wang S."/>
            <person name="Yan T."/>
            <person name="Shi P."/>
            <person name="Liu M."/>
            <person name="Fu X."/>
            <person name="Pan Q."/>
            <person name="Wang Y."/>
            <person name="Lv Z."/>
            <person name="Lu X."/>
            <person name="Zhang F."/>
            <person name="Jiang W."/>
            <person name="Ma Y."/>
            <person name="Chen M."/>
            <person name="Hao X."/>
            <person name="Li L."/>
            <person name="Tang Y."/>
            <person name="Lv G."/>
            <person name="Zhou Y."/>
            <person name="Sun X."/>
            <person name="Brodelius P.E."/>
            <person name="Rose J.K.C."/>
            <person name="Tang K."/>
        </authorList>
    </citation>
    <scope>NUCLEOTIDE SEQUENCE [LARGE SCALE GENOMIC DNA]</scope>
    <source>
        <strain evidence="3">cv. Huhao1</strain>
        <tissue evidence="2">Leaf</tissue>
    </source>
</reference>
<dbReference type="AlphaFoldDB" id="A0A2U1QD04"/>
<dbReference type="PANTHER" id="PTHR35307:SF3">
    <property type="entry name" value="DUF4220 DOMAIN-CONTAINING PROTEIN"/>
    <property type="match status" value="1"/>
</dbReference>
<feature type="transmembrane region" description="Helical" evidence="1">
    <location>
        <begin position="20"/>
        <end position="39"/>
    </location>
</feature>
<sequence>MADVIKPIITDPKDAMPWVGLYVAGASLACTLAMAADAFQGFRQWKLWFPNKFFALNTLSITLIAIAMKLPVDLTTNMSTDCGDWGAKMISITFLVTMLANFLPSLGLMDDKELLVNMVAWSILLITITVNVVIQIIAGIFPAAFFWLLLFPILWVFSIAFTVPAWRRILEHRYKELHGLASYPQEIKFSYEELEHNVKKYWMMAETGNPQFAIACSEVAYAFGFIGSLLFFSLTWLVHINTSTLYSDYNWSLLVIMAIQSVGAFIGGIAPGFRCFAAINCFELSKKWSVNHLNIFKVEEHWTQRLQFWKRSHARSHIPGRHCKIVFHIFKNLILNICISLQIMVVVICKLISLIPRSFFILISYCCYFCKLLIRLFIKEVNVSNSNVRSEMKEYATYVLQIEDDAKLSERISRNALKSINQLLSKSEKNEPGNLIKLLKKSTGFQGVLEFDNDQVPPLHSEETKNSWSLVVVTLTAIFVALPNTAGDHGEGLIASMREGLRILRNIEECLNADNDLVKTRKAARRVWTQVEVYRKWLQIDLRKKAHDGKTSKAILEWLRDEAVKIVIQIKSCKRRRIDDSRYKFIAASSMYRVSQTILIHCSELENWPTDGKLLEWISNMIADILCACFTNLPRTIKMMCHHDAIEKREDSVRSAAQLLGRSRKILEILNARQLPNIDVDSMTYISKWHALPKSEIPNGAPLNQIQLASPSPNESVTVNIGV</sequence>
<keyword evidence="3" id="KW-1185">Reference proteome</keyword>
<feature type="transmembrane region" description="Helical" evidence="1">
    <location>
        <begin position="85"/>
        <end position="103"/>
    </location>
</feature>
<feature type="transmembrane region" description="Helical" evidence="1">
    <location>
        <begin position="115"/>
        <end position="138"/>
    </location>
</feature>
<evidence type="ECO:0000313" key="2">
    <source>
        <dbReference type="EMBL" id="PWA95895.1"/>
    </source>
</evidence>
<dbReference type="PANTHER" id="PTHR35307">
    <property type="entry name" value="PROTEIN, PUTATIVE-RELATED"/>
    <property type="match status" value="1"/>
</dbReference>
<keyword evidence="1" id="KW-0472">Membrane</keyword>
<feature type="transmembrane region" description="Helical" evidence="1">
    <location>
        <begin position="144"/>
        <end position="166"/>
    </location>
</feature>
<name>A0A2U1QD04_ARTAN</name>
<feature type="transmembrane region" description="Helical" evidence="1">
    <location>
        <begin position="333"/>
        <end position="353"/>
    </location>
</feature>
<organism evidence="2 3">
    <name type="scientific">Artemisia annua</name>
    <name type="common">Sweet wormwood</name>
    <dbReference type="NCBI Taxonomy" id="35608"/>
    <lineage>
        <taxon>Eukaryota</taxon>
        <taxon>Viridiplantae</taxon>
        <taxon>Streptophyta</taxon>
        <taxon>Embryophyta</taxon>
        <taxon>Tracheophyta</taxon>
        <taxon>Spermatophyta</taxon>
        <taxon>Magnoliopsida</taxon>
        <taxon>eudicotyledons</taxon>
        <taxon>Gunneridae</taxon>
        <taxon>Pentapetalae</taxon>
        <taxon>asterids</taxon>
        <taxon>campanulids</taxon>
        <taxon>Asterales</taxon>
        <taxon>Asteraceae</taxon>
        <taxon>Asteroideae</taxon>
        <taxon>Anthemideae</taxon>
        <taxon>Artemisiinae</taxon>
        <taxon>Artemisia</taxon>
    </lineage>
</organism>
<evidence type="ECO:0000256" key="1">
    <source>
        <dbReference type="SAM" id="Phobius"/>
    </source>
</evidence>
<feature type="transmembrane region" description="Helical" evidence="1">
    <location>
        <begin position="251"/>
        <end position="277"/>
    </location>
</feature>
<keyword evidence="1" id="KW-0812">Transmembrane</keyword>
<evidence type="ECO:0000313" key="3">
    <source>
        <dbReference type="Proteomes" id="UP000245207"/>
    </source>
</evidence>
<keyword evidence="1" id="KW-1133">Transmembrane helix</keyword>
<dbReference type="Proteomes" id="UP000245207">
    <property type="component" value="Unassembled WGS sequence"/>
</dbReference>
<feature type="transmembrane region" description="Helical" evidence="1">
    <location>
        <begin position="51"/>
        <end position="70"/>
    </location>
</feature>
<dbReference type="OrthoDB" id="1915303at2759"/>
<dbReference type="PROSITE" id="PS51257">
    <property type="entry name" value="PROKAR_LIPOPROTEIN"/>
    <property type="match status" value="1"/>
</dbReference>
<dbReference type="EMBL" id="PKPP01000212">
    <property type="protein sequence ID" value="PWA95895.1"/>
    <property type="molecule type" value="Genomic_DNA"/>
</dbReference>
<feature type="transmembrane region" description="Helical" evidence="1">
    <location>
        <begin position="219"/>
        <end position="239"/>
    </location>
</feature>
<proteinExistence type="predicted"/>